<dbReference type="SUPFAM" id="SSF109709">
    <property type="entry name" value="KorB DNA-binding domain-like"/>
    <property type="match status" value="1"/>
</dbReference>
<comment type="caution">
    <text evidence="4">The sequence shown here is derived from an EMBL/GenBank/DDBJ whole genome shotgun (WGS) entry which is preliminary data.</text>
</comment>
<proteinExistence type="inferred from homology"/>
<dbReference type="SUPFAM" id="SSF110849">
    <property type="entry name" value="ParB/Sulfiredoxin"/>
    <property type="match status" value="1"/>
</dbReference>
<evidence type="ECO:0000259" key="3">
    <source>
        <dbReference type="SMART" id="SM00470"/>
    </source>
</evidence>
<dbReference type="GO" id="GO:0005694">
    <property type="term" value="C:chromosome"/>
    <property type="evidence" value="ECO:0007669"/>
    <property type="project" value="TreeGrafter"/>
</dbReference>
<keyword evidence="5" id="KW-1185">Reference proteome</keyword>
<dbReference type="Gene3D" id="1.10.10.2830">
    <property type="match status" value="1"/>
</dbReference>
<dbReference type="AlphaFoldDB" id="A0A547PMN5"/>
<dbReference type="CDD" id="cd16405">
    <property type="entry name" value="RepB_like_N"/>
    <property type="match status" value="1"/>
</dbReference>
<dbReference type="GO" id="GO:0003677">
    <property type="term" value="F:DNA binding"/>
    <property type="evidence" value="ECO:0007669"/>
    <property type="project" value="InterPro"/>
</dbReference>
<dbReference type="NCBIfam" id="TIGR03454">
    <property type="entry name" value="partition_RepB"/>
    <property type="match status" value="1"/>
</dbReference>
<dbReference type="SMART" id="SM00470">
    <property type="entry name" value="ParB"/>
    <property type="match status" value="1"/>
</dbReference>
<evidence type="ECO:0000256" key="2">
    <source>
        <dbReference type="SAM" id="MobiDB-lite"/>
    </source>
</evidence>
<protein>
    <submittedName>
        <fullName evidence="4">Plasmid partitioning protein RepB</fullName>
    </submittedName>
</protein>
<dbReference type="NCBIfam" id="TIGR00180">
    <property type="entry name" value="parB_part"/>
    <property type="match status" value="1"/>
</dbReference>
<dbReference type="InterPro" id="IPR037972">
    <property type="entry name" value="RepB_N"/>
</dbReference>
<evidence type="ECO:0000313" key="4">
    <source>
        <dbReference type="EMBL" id="TRD15375.1"/>
    </source>
</evidence>
<name>A0A547PMN5_9RHOB</name>
<dbReference type="InterPro" id="IPR004437">
    <property type="entry name" value="ParB/RepB/Spo0J"/>
</dbReference>
<evidence type="ECO:0000256" key="1">
    <source>
        <dbReference type="ARBA" id="ARBA00006295"/>
    </source>
</evidence>
<dbReference type="PANTHER" id="PTHR33375:SF1">
    <property type="entry name" value="CHROMOSOME-PARTITIONING PROTEIN PARB-RELATED"/>
    <property type="match status" value="1"/>
</dbReference>
<dbReference type="Gene3D" id="3.90.1530.30">
    <property type="match status" value="1"/>
</dbReference>
<dbReference type="InterPro" id="IPR003115">
    <property type="entry name" value="ParB_N"/>
</dbReference>
<organism evidence="4 5">
    <name type="scientific">Palleronia caenipelagi</name>
    <dbReference type="NCBI Taxonomy" id="2489174"/>
    <lineage>
        <taxon>Bacteria</taxon>
        <taxon>Pseudomonadati</taxon>
        <taxon>Pseudomonadota</taxon>
        <taxon>Alphaproteobacteria</taxon>
        <taxon>Rhodobacterales</taxon>
        <taxon>Roseobacteraceae</taxon>
        <taxon>Palleronia</taxon>
    </lineage>
</organism>
<dbReference type="InterPro" id="IPR011111">
    <property type="entry name" value="Plasmid_RepB"/>
</dbReference>
<dbReference type="Pfam" id="PF07506">
    <property type="entry name" value="RepB"/>
    <property type="match status" value="1"/>
</dbReference>
<feature type="domain" description="ParB-like N-terminal" evidence="3">
    <location>
        <begin position="53"/>
        <end position="143"/>
    </location>
</feature>
<gene>
    <name evidence="4" type="primary">repB</name>
    <name evidence="4" type="ORF">FEV53_16695</name>
</gene>
<dbReference type="OrthoDB" id="7908920at2"/>
<feature type="region of interest" description="Disordered" evidence="2">
    <location>
        <begin position="1"/>
        <end position="25"/>
    </location>
</feature>
<dbReference type="Proteomes" id="UP000318590">
    <property type="component" value="Unassembled WGS sequence"/>
</dbReference>
<dbReference type="GO" id="GO:0007059">
    <property type="term" value="P:chromosome segregation"/>
    <property type="evidence" value="ECO:0007669"/>
    <property type="project" value="TreeGrafter"/>
</dbReference>
<dbReference type="RefSeq" id="WP_142835909.1">
    <property type="nucleotide sequence ID" value="NZ_VFSV01000045.1"/>
</dbReference>
<reference evidence="4 5" key="1">
    <citation type="submission" date="2019-06" db="EMBL/GenBank/DDBJ databases">
        <title>Paenimaribius caenipelagi gen. nov., sp. nov., isolated from a tidal flat.</title>
        <authorList>
            <person name="Yoon J.-H."/>
        </authorList>
    </citation>
    <scope>NUCLEOTIDE SEQUENCE [LARGE SCALE GENOMIC DNA]</scope>
    <source>
        <strain evidence="4 5">JBTF-M29</strain>
    </source>
</reference>
<dbReference type="InterPro" id="IPR017819">
    <property type="entry name" value="Plasmid_partition_RepB"/>
</dbReference>
<dbReference type="PANTHER" id="PTHR33375">
    <property type="entry name" value="CHROMOSOME-PARTITIONING PROTEIN PARB-RELATED"/>
    <property type="match status" value="1"/>
</dbReference>
<dbReference type="InterPro" id="IPR050336">
    <property type="entry name" value="Chromosome_partition/occlusion"/>
</dbReference>
<accession>A0A547PMN5</accession>
<dbReference type="InterPro" id="IPR036086">
    <property type="entry name" value="ParB/Sulfiredoxin_sf"/>
</dbReference>
<comment type="similarity">
    <text evidence="1">Belongs to the ParB family.</text>
</comment>
<sequence length="308" mass="33714">MARKDLLKGLMNNETPSAPATETRVDTARPRYSTGAIGAVSQSIADLKSRAVQEVDPRMIDPGGIEDRLDEDAGLDSLIASIREYGQQVPVLLRPNPNDPERYQVVYGRRRVAALKALGGPVKALIRDLDDRALIVTQGQENAARRDLSFIEKVNFARQMQVMGYERKVICDALHVDKTLISRMISVSDRVPPELIAAIGAAPSVGRDRWLALADLLQGRDAVALAVGDNSDARFDAVMAGLRPERKAPTPPAEIPLKGAAGQALGTAKRGRNKLTLSLRDTDTAAFNTWLLDNLPDLHQRWQSEQEE</sequence>
<dbReference type="EMBL" id="VFSV01000045">
    <property type="protein sequence ID" value="TRD15375.1"/>
    <property type="molecule type" value="Genomic_DNA"/>
</dbReference>
<dbReference type="Pfam" id="PF02195">
    <property type="entry name" value="ParB_N"/>
    <property type="match status" value="1"/>
</dbReference>
<evidence type="ECO:0000313" key="5">
    <source>
        <dbReference type="Proteomes" id="UP000318590"/>
    </source>
</evidence>